<sequence>MISLTNKATTHDTKCVRETLLSETAYKVTYTMAEKRMAALYDIAQGAILTVDQDMTITSVNKMIAFWVNGDPDELVGLNCLDVFNDAEGIQPQDIAAETFKSGLSCSDTYSSNSRFAELSTYPIEEDNEIKECIVIIRETTDKVIHQHEIVDLYESVSQTKDRLESLIENSADAIITTGLDGVVESWNKSAERIFGFSEAEIVGHFLPFLSQSNSGMLTEYFAGVSHGDILRDIEISGKRKDNTPVEVSITISPIKDASDSVTGITIIARDVSRRKIVERELLKSRRKLSHLFFISSVIRSTLGLEKLLLMILTVATAKDGLGFNRAILFLYNEHRLKGTMGIGPANLTEAQRIWADPTLQEKSIVELLEAIEKGAISRDTFLDNQCRELDIPVESVGSNYMSAAVIEKRYFNVAAALTDPKADSILVERLGTEAYAIIPLIAMDKVIGVLWVDNLFNKKHITGDDLEFITTFADHASISIESARLFEQVSVAESELHNIFESISESVFITDRDMVITKVNKAVCELLGLHHDQVVGRKCFDVFHNQGVPIAECPYGEMLKREGSVISEIEGFYAKSKDTFSVSISPIIDSYGVCSGTVHIVGNVTQGKRLREQLAKMQQVAAMAEMTARVAHEIRNPLSSIGGFARRLHKRLDGPLQDYANVIVEEVTRLETILRQTLGFVRESKMSNETIDINAVLRTVKQRMCATVKDRIVFEEQLSPEPLEITGNPNRLREAFINILTNAEQAIRDTGKISIRSIRQDNTASIEIEDTGVGIEEGALSQIFDPFYTTRITGTGLGLAITSKIMEEHRATIDVNSTLGIGTIFKIKFILKEARQ</sequence>
<organism evidence="12 13">
    <name type="scientific">Candidatus Magnetobacterium bavaricum</name>
    <dbReference type="NCBI Taxonomy" id="29290"/>
    <lineage>
        <taxon>Bacteria</taxon>
        <taxon>Pseudomonadati</taxon>
        <taxon>Nitrospirota</taxon>
        <taxon>Thermodesulfovibrionia</taxon>
        <taxon>Thermodesulfovibrionales</taxon>
        <taxon>Candidatus Magnetobacteriaceae</taxon>
        <taxon>Candidatus Magnetobacterium</taxon>
    </lineage>
</organism>
<dbReference type="SUPFAM" id="SSF47384">
    <property type="entry name" value="Homodimeric domain of signal transducing histidine kinase"/>
    <property type="match status" value="1"/>
</dbReference>
<dbReference type="PATRIC" id="fig|29290.4.peg.4559"/>
<dbReference type="InterPro" id="IPR000700">
    <property type="entry name" value="PAS-assoc_C"/>
</dbReference>
<dbReference type="InterPro" id="IPR013656">
    <property type="entry name" value="PAS_4"/>
</dbReference>
<dbReference type="AlphaFoldDB" id="A0A0F3GR29"/>
<feature type="domain" description="PAS" evidence="10">
    <location>
        <begin position="160"/>
        <end position="204"/>
    </location>
</feature>
<dbReference type="CDD" id="cd00130">
    <property type="entry name" value="PAS"/>
    <property type="match status" value="2"/>
</dbReference>
<evidence type="ECO:0000259" key="11">
    <source>
        <dbReference type="PROSITE" id="PS50113"/>
    </source>
</evidence>
<dbReference type="EMBL" id="LACI01001491">
    <property type="protein sequence ID" value="KJU84380.1"/>
    <property type="molecule type" value="Genomic_DNA"/>
</dbReference>
<dbReference type="InterPro" id="IPR029016">
    <property type="entry name" value="GAF-like_dom_sf"/>
</dbReference>
<comment type="catalytic activity">
    <reaction evidence="1">
        <text>ATP + protein L-histidine = ADP + protein N-phospho-L-histidine.</text>
        <dbReference type="EC" id="2.7.13.3"/>
    </reaction>
</comment>
<dbReference type="Pfam" id="PF01590">
    <property type="entry name" value="GAF"/>
    <property type="match status" value="1"/>
</dbReference>
<keyword evidence="6 12" id="KW-0418">Kinase</keyword>
<dbReference type="SMART" id="SM00387">
    <property type="entry name" value="HATPase_c"/>
    <property type="match status" value="1"/>
</dbReference>
<keyword evidence="5" id="KW-0547">Nucleotide-binding</keyword>
<dbReference type="Gene3D" id="3.30.450.40">
    <property type="match status" value="1"/>
</dbReference>
<dbReference type="SUPFAM" id="SSF55785">
    <property type="entry name" value="PYP-like sensor domain (PAS domain)"/>
    <property type="match status" value="3"/>
</dbReference>
<dbReference type="InterPro" id="IPR036097">
    <property type="entry name" value="HisK_dim/P_sf"/>
</dbReference>
<feature type="domain" description="PAC" evidence="11">
    <location>
        <begin position="232"/>
        <end position="284"/>
    </location>
</feature>
<dbReference type="SUPFAM" id="SSF55874">
    <property type="entry name" value="ATPase domain of HSP90 chaperone/DNA topoisomerase II/histidine kinase"/>
    <property type="match status" value="1"/>
</dbReference>
<keyword evidence="3" id="KW-0597">Phosphoprotein</keyword>
<dbReference type="PROSITE" id="PS50109">
    <property type="entry name" value="HIS_KIN"/>
    <property type="match status" value="1"/>
</dbReference>
<dbReference type="CDD" id="cd00082">
    <property type="entry name" value="HisKA"/>
    <property type="match status" value="1"/>
</dbReference>
<keyword evidence="7" id="KW-0067">ATP-binding</keyword>
<evidence type="ECO:0000259" key="10">
    <source>
        <dbReference type="PROSITE" id="PS50112"/>
    </source>
</evidence>
<evidence type="ECO:0000313" key="13">
    <source>
        <dbReference type="Proteomes" id="UP000033423"/>
    </source>
</evidence>
<dbReference type="Pfam" id="PF00512">
    <property type="entry name" value="HisKA"/>
    <property type="match status" value="1"/>
</dbReference>
<evidence type="ECO:0000256" key="8">
    <source>
        <dbReference type="ARBA" id="ARBA00023012"/>
    </source>
</evidence>
<dbReference type="PANTHER" id="PTHR43065">
    <property type="entry name" value="SENSOR HISTIDINE KINASE"/>
    <property type="match status" value="1"/>
</dbReference>
<dbReference type="SMART" id="SM00388">
    <property type="entry name" value="HisKA"/>
    <property type="match status" value="1"/>
</dbReference>
<dbReference type="PANTHER" id="PTHR43065:SF10">
    <property type="entry name" value="PEROXIDE STRESS-ACTIVATED HISTIDINE KINASE MAK3"/>
    <property type="match status" value="1"/>
</dbReference>
<dbReference type="PROSITE" id="PS50112">
    <property type="entry name" value="PAS"/>
    <property type="match status" value="2"/>
</dbReference>
<comment type="caution">
    <text evidence="12">The sequence shown here is derived from an EMBL/GenBank/DDBJ whole genome shotgun (WGS) entry which is preliminary data.</text>
</comment>
<protein>
    <recommendedName>
        <fullName evidence="2">histidine kinase</fullName>
        <ecNumber evidence="2">2.7.13.3</ecNumber>
    </recommendedName>
</protein>
<evidence type="ECO:0000256" key="4">
    <source>
        <dbReference type="ARBA" id="ARBA00022679"/>
    </source>
</evidence>
<dbReference type="GO" id="GO:0000155">
    <property type="term" value="F:phosphorelay sensor kinase activity"/>
    <property type="evidence" value="ECO:0007669"/>
    <property type="project" value="InterPro"/>
</dbReference>
<dbReference type="InterPro" id="IPR035965">
    <property type="entry name" value="PAS-like_dom_sf"/>
</dbReference>
<keyword evidence="8" id="KW-0902">Two-component regulatory system</keyword>
<keyword evidence="4" id="KW-0808">Transferase</keyword>
<evidence type="ECO:0000313" key="12">
    <source>
        <dbReference type="EMBL" id="KJU84380.1"/>
    </source>
</evidence>
<dbReference type="Gene3D" id="1.10.287.130">
    <property type="match status" value="1"/>
</dbReference>
<dbReference type="Pfam" id="PF08448">
    <property type="entry name" value="PAS_4"/>
    <property type="match status" value="2"/>
</dbReference>
<dbReference type="InterPro" id="IPR005467">
    <property type="entry name" value="His_kinase_dom"/>
</dbReference>
<dbReference type="InterPro" id="IPR000014">
    <property type="entry name" value="PAS"/>
</dbReference>
<dbReference type="Gene3D" id="3.30.565.10">
    <property type="entry name" value="Histidine kinase-like ATPase, C-terminal domain"/>
    <property type="match status" value="1"/>
</dbReference>
<name>A0A0F3GR29_9BACT</name>
<evidence type="ECO:0000256" key="1">
    <source>
        <dbReference type="ARBA" id="ARBA00000085"/>
    </source>
</evidence>
<evidence type="ECO:0000256" key="6">
    <source>
        <dbReference type="ARBA" id="ARBA00022777"/>
    </source>
</evidence>
<keyword evidence="13" id="KW-1185">Reference proteome</keyword>
<accession>A0A0F3GR29</accession>
<reference evidence="12 13" key="1">
    <citation type="submission" date="2015-02" db="EMBL/GenBank/DDBJ databases">
        <title>Single-cell genomics of uncultivated deep-branching MTB reveals a conserved set of magnetosome genes.</title>
        <authorList>
            <person name="Kolinko S."/>
            <person name="Richter M."/>
            <person name="Glockner F.O."/>
            <person name="Brachmann A."/>
            <person name="Schuler D."/>
        </authorList>
    </citation>
    <scope>NUCLEOTIDE SEQUENCE [LARGE SCALE GENOMIC DNA]</scope>
    <source>
        <strain evidence="12">TM-1</strain>
    </source>
</reference>
<dbReference type="Pfam" id="PF02518">
    <property type="entry name" value="HATPase_c"/>
    <property type="match status" value="1"/>
</dbReference>
<dbReference type="InterPro" id="IPR003018">
    <property type="entry name" value="GAF"/>
</dbReference>
<dbReference type="SMART" id="SM00065">
    <property type="entry name" value="GAF"/>
    <property type="match status" value="1"/>
</dbReference>
<dbReference type="InterPro" id="IPR003594">
    <property type="entry name" value="HATPase_dom"/>
</dbReference>
<dbReference type="PRINTS" id="PR00344">
    <property type="entry name" value="BCTRLSENSOR"/>
</dbReference>
<evidence type="ECO:0000256" key="3">
    <source>
        <dbReference type="ARBA" id="ARBA00022553"/>
    </source>
</evidence>
<dbReference type="InterPro" id="IPR036890">
    <property type="entry name" value="HATPase_C_sf"/>
</dbReference>
<dbReference type="NCBIfam" id="TIGR00229">
    <property type="entry name" value="sensory_box"/>
    <property type="match status" value="2"/>
</dbReference>
<dbReference type="InterPro" id="IPR003661">
    <property type="entry name" value="HisK_dim/P_dom"/>
</dbReference>
<dbReference type="GO" id="GO:0005524">
    <property type="term" value="F:ATP binding"/>
    <property type="evidence" value="ECO:0007669"/>
    <property type="project" value="UniProtKB-KW"/>
</dbReference>
<dbReference type="Pfam" id="PF13426">
    <property type="entry name" value="PAS_9"/>
    <property type="match status" value="1"/>
</dbReference>
<gene>
    <name evidence="12" type="ORF">MBAV_003426</name>
</gene>
<dbReference type="EC" id="2.7.13.3" evidence="2"/>
<feature type="domain" description="Histidine kinase" evidence="9">
    <location>
        <begin position="630"/>
        <end position="834"/>
    </location>
</feature>
<dbReference type="Proteomes" id="UP000033423">
    <property type="component" value="Unassembled WGS sequence"/>
</dbReference>
<dbReference type="SUPFAM" id="SSF55781">
    <property type="entry name" value="GAF domain-like"/>
    <property type="match status" value="1"/>
</dbReference>
<evidence type="ECO:0000256" key="2">
    <source>
        <dbReference type="ARBA" id="ARBA00012438"/>
    </source>
</evidence>
<evidence type="ECO:0000256" key="7">
    <source>
        <dbReference type="ARBA" id="ARBA00022840"/>
    </source>
</evidence>
<dbReference type="PROSITE" id="PS50113">
    <property type="entry name" value="PAC"/>
    <property type="match status" value="1"/>
</dbReference>
<dbReference type="InterPro" id="IPR004358">
    <property type="entry name" value="Sig_transdc_His_kin-like_C"/>
</dbReference>
<evidence type="ECO:0000259" key="9">
    <source>
        <dbReference type="PROSITE" id="PS50109"/>
    </source>
</evidence>
<feature type="domain" description="PAS" evidence="10">
    <location>
        <begin position="493"/>
        <end position="563"/>
    </location>
</feature>
<dbReference type="SMART" id="SM00091">
    <property type="entry name" value="PAS"/>
    <property type="match status" value="3"/>
</dbReference>
<dbReference type="Gene3D" id="3.30.450.20">
    <property type="entry name" value="PAS domain"/>
    <property type="match status" value="3"/>
</dbReference>
<evidence type="ECO:0000256" key="5">
    <source>
        <dbReference type="ARBA" id="ARBA00022741"/>
    </source>
</evidence>
<proteinExistence type="predicted"/>